<dbReference type="EMBL" id="BSNS01000006">
    <property type="protein sequence ID" value="GLQ53758.1"/>
    <property type="molecule type" value="Genomic_DNA"/>
</dbReference>
<gene>
    <name evidence="1" type="ORF">GCM10010862_10170</name>
</gene>
<keyword evidence="2" id="KW-1185">Reference proteome</keyword>
<accession>A0ABQ5W180</accession>
<dbReference type="NCBIfam" id="NF033394">
    <property type="entry name" value="capsid_maj_Podo"/>
    <property type="match status" value="1"/>
</dbReference>
<sequence>MPITDDRQYRQLLTAAVAKRSSEVQDIVYNATPLTRILKDLGNVRVKRAGGPELRVPVEFDKLQAQWFTGYDKIEITPKELLNSAVFNWARVVGMFSLNGTELLFNRGEEEVIDLMEFYLNAAEKSVKEEFEVSLIADGTGSGGRQMIGLGGAIPIIPNVGVYGGIDRAEVANWRPSSFLATTDFPDIGAVWDVTTARPIIERIALNRSRNGRYPDLWIFDALSYQPVSASFVAHQRLATERSVRLGYPALAYHTPAGLVELVAAGGIGAVMPANTAFGIDTQGLAIYEFPGQSFVPFHPGDGIRPVNQDAVAQGIVWSGQLVLENPLFSVRLRTAA</sequence>
<name>A0ABQ5W180_9HYPH</name>
<reference evidence="2" key="1">
    <citation type="journal article" date="2019" name="Int. J. Syst. Evol. Microbiol.">
        <title>The Global Catalogue of Microorganisms (GCM) 10K type strain sequencing project: providing services to taxonomists for standard genome sequencing and annotation.</title>
        <authorList>
            <consortium name="The Broad Institute Genomics Platform"/>
            <consortium name="The Broad Institute Genome Sequencing Center for Infectious Disease"/>
            <person name="Wu L."/>
            <person name="Ma J."/>
        </authorList>
    </citation>
    <scope>NUCLEOTIDE SEQUENCE [LARGE SCALE GENOMIC DNA]</scope>
    <source>
        <strain evidence="2">NBRC 112416</strain>
    </source>
</reference>
<dbReference type="Proteomes" id="UP001156691">
    <property type="component" value="Unassembled WGS sequence"/>
</dbReference>
<comment type="caution">
    <text evidence="1">The sequence shown here is derived from an EMBL/GenBank/DDBJ whole genome shotgun (WGS) entry which is preliminary data.</text>
</comment>
<dbReference type="RefSeq" id="WP_284339207.1">
    <property type="nucleotide sequence ID" value="NZ_BSNS01000006.1"/>
</dbReference>
<evidence type="ECO:0008006" key="3">
    <source>
        <dbReference type="Google" id="ProtNLM"/>
    </source>
</evidence>
<dbReference type="InterPro" id="IPR049718">
    <property type="entry name" value="AKO59007-like"/>
</dbReference>
<proteinExistence type="predicted"/>
<evidence type="ECO:0000313" key="2">
    <source>
        <dbReference type="Proteomes" id="UP001156691"/>
    </source>
</evidence>
<organism evidence="1 2">
    <name type="scientific">Devosia nitrariae</name>
    <dbReference type="NCBI Taxonomy" id="2071872"/>
    <lineage>
        <taxon>Bacteria</taxon>
        <taxon>Pseudomonadati</taxon>
        <taxon>Pseudomonadota</taxon>
        <taxon>Alphaproteobacteria</taxon>
        <taxon>Hyphomicrobiales</taxon>
        <taxon>Devosiaceae</taxon>
        <taxon>Devosia</taxon>
    </lineage>
</organism>
<protein>
    <recommendedName>
        <fullName evidence="3">Major capsid protein</fullName>
    </recommendedName>
</protein>
<evidence type="ECO:0000313" key="1">
    <source>
        <dbReference type="EMBL" id="GLQ53758.1"/>
    </source>
</evidence>